<dbReference type="AlphaFoldDB" id="A0A292ZGZ5"/>
<evidence type="ECO:0000256" key="2">
    <source>
        <dbReference type="ARBA" id="ARBA00023110"/>
    </source>
</evidence>
<dbReference type="Pfam" id="PF00160">
    <property type="entry name" value="Pro_isomerase"/>
    <property type="match status" value="1"/>
</dbReference>
<dbReference type="InterPro" id="IPR044665">
    <property type="entry name" value="E_coli_cyclophilin_A-like"/>
</dbReference>
<keyword evidence="3 7" id="KW-0413">Isomerase</keyword>
<sequence>MSIGSRLRAMIRQLALFLAALFSLAPALAQSPAAAPPPADVRVALDTGAGRILIAVHVAQAPATAANFLRYVDQKRLDGASFYRGVGSADYGFVQGGAQNDPKRILPPVKHEPTSQTGLTHDDGALSMARYAPGSATGDFFIVLGKMPGMDAHPEAAGDNQGFAVFAHVIEGMDVVKTILAAPKSPTAGEGVMKGQMLERPVTILTARRLP</sequence>
<protein>
    <recommendedName>
        <fullName evidence="1">peptidylprolyl isomerase</fullName>
        <ecNumber evidence="1">5.2.1.8</ecNumber>
    </recommendedName>
</protein>
<organism evidence="7 8">
    <name type="scientific">Sphingobium fuliginis (strain ATCC 27551)</name>
    <dbReference type="NCBI Taxonomy" id="336203"/>
    <lineage>
        <taxon>Bacteria</taxon>
        <taxon>Pseudomonadati</taxon>
        <taxon>Pseudomonadota</taxon>
        <taxon>Alphaproteobacteria</taxon>
        <taxon>Sphingomonadales</taxon>
        <taxon>Sphingomonadaceae</taxon>
        <taxon>Sphingobium</taxon>
    </lineage>
</organism>
<evidence type="ECO:0000256" key="1">
    <source>
        <dbReference type="ARBA" id="ARBA00013194"/>
    </source>
</evidence>
<evidence type="ECO:0000313" key="8">
    <source>
        <dbReference type="Proteomes" id="UP000221538"/>
    </source>
</evidence>
<name>A0A292ZGZ5_SPHSA</name>
<dbReference type="InterPro" id="IPR029000">
    <property type="entry name" value="Cyclophilin-like_dom_sf"/>
</dbReference>
<evidence type="ECO:0000256" key="4">
    <source>
        <dbReference type="SAM" id="MobiDB-lite"/>
    </source>
</evidence>
<feature type="chain" id="PRO_5012945763" description="peptidylprolyl isomerase" evidence="5">
    <location>
        <begin position="30"/>
        <end position="211"/>
    </location>
</feature>
<dbReference type="Gene3D" id="2.40.100.10">
    <property type="entry name" value="Cyclophilin-like"/>
    <property type="match status" value="1"/>
</dbReference>
<feature type="signal peptide" evidence="5">
    <location>
        <begin position="1"/>
        <end position="29"/>
    </location>
</feature>
<keyword evidence="2" id="KW-0697">Rotamase</keyword>
<gene>
    <name evidence="7" type="ORF">SFOMI_3278</name>
</gene>
<evidence type="ECO:0000256" key="3">
    <source>
        <dbReference type="ARBA" id="ARBA00023235"/>
    </source>
</evidence>
<reference evidence="7 8" key="1">
    <citation type="journal article" date="2013" name="Biodegradation">
        <title>Occurrence of 4-tert-butylphenol (4-t-BP) biodegradation in an aquatic sample caused by the presence of Spirodela polyrrhiza and isolation of a 4-t-BP-utilizing bacterium.</title>
        <authorList>
            <person name="Ogata Y."/>
            <person name="Toyama T."/>
            <person name="Yu N."/>
            <person name="Wang X."/>
            <person name="Sei K."/>
            <person name="Ike M."/>
        </authorList>
    </citation>
    <scope>NUCLEOTIDE SEQUENCE [LARGE SCALE GENOMIC DNA]</scope>
    <source>
        <strain evidence="7 8">OMI</strain>
    </source>
</reference>
<comment type="caution">
    <text evidence="7">The sequence shown here is derived from an EMBL/GenBank/DDBJ whole genome shotgun (WGS) entry which is preliminary data.</text>
</comment>
<evidence type="ECO:0000313" key="7">
    <source>
        <dbReference type="EMBL" id="GAY22717.1"/>
    </source>
</evidence>
<dbReference type="SUPFAM" id="SSF50891">
    <property type="entry name" value="Cyclophilin-like"/>
    <property type="match status" value="1"/>
</dbReference>
<dbReference type="EMBL" id="BEWI01000032">
    <property type="protein sequence ID" value="GAY22717.1"/>
    <property type="molecule type" value="Genomic_DNA"/>
</dbReference>
<evidence type="ECO:0000256" key="5">
    <source>
        <dbReference type="SAM" id="SignalP"/>
    </source>
</evidence>
<keyword evidence="5" id="KW-0732">Signal</keyword>
<dbReference type="PROSITE" id="PS50072">
    <property type="entry name" value="CSA_PPIASE_2"/>
    <property type="match status" value="1"/>
</dbReference>
<feature type="domain" description="PPIase cyclophilin-type" evidence="6">
    <location>
        <begin position="35"/>
        <end position="209"/>
    </location>
</feature>
<feature type="compositionally biased region" description="Basic and acidic residues" evidence="4">
    <location>
        <begin position="102"/>
        <end position="113"/>
    </location>
</feature>
<dbReference type="GO" id="GO:0003755">
    <property type="term" value="F:peptidyl-prolyl cis-trans isomerase activity"/>
    <property type="evidence" value="ECO:0007669"/>
    <property type="project" value="UniProtKB-KW"/>
</dbReference>
<dbReference type="Proteomes" id="UP000221538">
    <property type="component" value="Unassembled WGS sequence"/>
</dbReference>
<feature type="region of interest" description="Disordered" evidence="4">
    <location>
        <begin position="102"/>
        <end position="121"/>
    </location>
</feature>
<proteinExistence type="predicted"/>
<reference evidence="7 8" key="2">
    <citation type="journal article" date="2013" name="Environ. Sci. Technol.">
        <title>The 4-tert-butylphenol-utilizing bacterium Sphingobium fuliginis OMI can degrade bisphenols via phenolic ring hydroxylation and meta-cleavage pathway.</title>
        <authorList>
            <person name="Ogata Y."/>
            <person name="Goda S."/>
            <person name="Toyama T."/>
            <person name="Sei K."/>
            <person name="Ike M."/>
        </authorList>
    </citation>
    <scope>NUCLEOTIDE SEQUENCE [LARGE SCALE GENOMIC DNA]</scope>
    <source>
        <strain evidence="7 8">OMI</strain>
    </source>
</reference>
<evidence type="ECO:0000259" key="6">
    <source>
        <dbReference type="PROSITE" id="PS50072"/>
    </source>
</evidence>
<dbReference type="EC" id="5.2.1.8" evidence="1"/>
<dbReference type="PANTHER" id="PTHR43246">
    <property type="entry name" value="PEPTIDYL-PROLYL CIS-TRANS ISOMERASE CYP38, CHLOROPLASTIC"/>
    <property type="match status" value="1"/>
</dbReference>
<dbReference type="InterPro" id="IPR002130">
    <property type="entry name" value="Cyclophilin-type_PPIase_dom"/>
</dbReference>
<accession>A0A292ZGZ5</accession>